<dbReference type="EMBL" id="BONZ01000034">
    <property type="protein sequence ID" value="GIH15493.1"/>
    <property type="molecule type" value="Genomic_DNA"/>
</dbReference>
<dbReference type="Proteomes" id="UP000642748">
    <property type="component" value="Unassembled WGS sequence"/>
</dbReference>
<comment type="caution">
    <text evidence="1">The sequence shown here is derived from an EMBL/GenBank/DDBJ whole genome shotgun (WGS) entry which is preliminary data.</text>
</comment>
<sequence length="86" mass="9662">MLALAFLTMLAAATAPPVNPDRHYPARSSAPVPLTTAEIRRLFTALFTTPLQEMSHLLSWSCWRRSATRPRARQAHYQRRLTASTG</sequence>
<dbReference type="AlphaFoldDB" id="A0A8J3VRK8"/>
<keyword evidence="2" id="KW-1185">Reference proteome</keyword>
<reference evidence="1" key="1">
    <citation type="submission" date="2021-01" db="EMBL/GenBank/DDBJ databases">
        <title>Whole genome shotgun sequence of Rugosimonospora africana NBRC 104875.</title>
        <authorList>
            <person name="Komaki H."/>
            <person name="Tamura T."/>
        </authorList>
    </citation>
    <scope>NUCLEOTIDE SEQUENCE</scope>
    <source>
        <strain evidence="1">NBRC 104875</strain>
    </source>
</reference>
<evidence type="ECO:0000313" key="1">
    <source>
        <dbReference type="EMBL" id="GIH15493.1"/>
    </source>
</evidence>
<name>A0A8J3VRK8_9ACTN</name>
<accession>A0A8J3VRK8</accession>
<evidence type="ECO:0000313" key="2">
    <source>
        <dbReference type="Proteomes" id="UP000642748"/>
    </source>
</evidence>
<proteinExistence type="predicted"/>
<organism evidence="1 2">
    <name type="scientific">Rugosimonospora africana</name>
    <dbReference type="NCBI Taxonomy" id="556532"/>
    <lineage>
        <taxon>Bacteria</taxon>
        <taxon>Bacillati</taxon>
        <taxon>Actinomycetota</taxon>
        <taxon>Actinomycetes</taxon>
        <taxon>Micromonosporales</taxon>
        <taxon>Micromonosporaceae</taxon>
        <taxon>Rugosimonospora</taxon>
    </lineage>
</organism>
<gene>
    <name evidence="1" type="ORF">Raf01_36650</name>
</gene>
<protein>
    <submittedName>
        <fullName evidence="1">Uncharacterized protein</fullName>
    </submittedName>
</protein>